<dbReference type="Proteomes" id="UP001054889">
    <property type="component" value="Unassembled WGS sequence"/>
</dbReference>
<reference evidence="5" key="1">
    <citation type="journal article" date="2018" name="DNA Res.">
        <title>Multiple hybrid de novo genome assembly of finger millet, an orphan allotetraploid crop.</title>
        <authorList>
            <person name="Hatakeyama M."/>
            <person name="Aluri S."/>
            <person name="Balachadran M.T."/>
            <person name="Sivarajan S.R."/>
            <person name="Patrignani A."/>
            <person name="Gruter S."/>
            <person name="Poveda L."/>
            <person name="Shimizu-Inatsugi R."/>
            <person name="Baeten J."/>
            <person name="Francoijs K.J."/>
            <person name="Nataraja K.N."/>
            <person name="Reddy Y.A.N."/>
            <person name="Phadnis S."/>
            <person name="Ravikumar R.L."/>
            <person name="Schlapbach R."/>
            <person name="Sreeman S.M."/>
            <person name="Shimizu K.K."/>
        </authorList>
    </citation>
    <scope>NUCLEOTIDE SEQUENCE</scope>
</reference>
<comment type="caution">
    <text evidence="5">The sequence shown here is derived from an EMBL/GenBank/DDBJ whole genome shotgun (WGS) entry which is preliminary data.</text>
</comment>
<dbReference type="EMBL" id="BQKI01000018">
    <property type="protein sequence ID" value="GJN11411.1"/>
    <property type="molecule type" value="Genomic_DNA"/>
</dbReference>
<feature type="domain" description="Dehydrogenase E1 component" evidence="4">
    <location>
        <begin position="52"/>
        <end position="93"/>
    </location>
</feature>
<sequence length="141" mass="15297">MAAATLPHRLPTARAQPRPFPIFDSMATLTIVDPPFGDITTTPAELMSFFRDMFVMRRLEIAADSLYKAKLIRGFCHLYNSQEAISVGLEAAGGAASRGDEVPISIPDGRASRGDRIPMMNLSCPRVDSGPRDVPAHARVS</sequence>
<organism evidence="5 6">
    <name type="scientific">Eleusine coracana subsp. coracana</name>
    <dbReference type="NCBI Taxonomy" id="191504"/>
    <lineage>
        <taxon>Eukaryota</taxon>
        <taxon>Viridiplantae</taxon>
        <taxon>Streptophyta</taxon>
        <taxon>Embryophyta</taxon>
        <taxon>Tracheophyta</taxon>
        <taxon>Spermatophyta</taxon>
        <taxon>Magnoliopsida</taxon>
        <taxon>Liliopsida</taxon>
        <taxon>Poales</taxon>
        <taxon>Poaceae</taxon>
        <taxon>PACMAD clade</taxon>
        <taxon>Chloridoideae</taxon>
        <taxon>Cynodonteae</taxon>
        <taxon>Eleusininae</taxon>
        <taxon>Eleusine</taxon>
    </lineage>
</organism>
<dbReference type="PANTHER" id="PTHR11516:SF60">
    <property type="entry name" value="PYRUVATE DEHYDROGENASE E1 COMPONENT SUBUNIT ALPHA"/>
    <property type="match status" value="1"/>
</dbReference>
<name>A0AAV5DMG5_ELECO</name>
<keyword evidence="3" id="KW-0786">Thiamine pyrophosphate</keyword>
<dbReference type="GO" id="GO:0006086">
    <property type="term" value="P:pyruvate decarboxylation to acetyl-CoA"/>
    <property type="evidence" value="ECO:0007669"/>
    <property type="project" value="TreeGrafter"/>
</dbReference>
<keyword evidence="2" id="KW-0560">Oxidoreductase</keyword>
<dbReference type="GO" id="GO:0004739">
    <property type="term" value="F:pyruvate dehydrogenase (acetyl-transferring) activity"/>
    <property type="evidence" value="ECO:0007669"/>
    <property type="project" value="TreeGrafter"/>
</dbReference>
<evidence type="ECO:0000256" key="3">
    <source>
        <dbReference type="ARBA" id="ARBA00023052"/>
    </source>
</evidence>
<reference evidence="5" key="2">
    <citation type="submission" date="2021-12" db="EMBL/GenBank/DDBJ databases">
        <title>Resequencing data analysis of finger millet.</title>
        <authorList>
            <person name="Hatakeyama M."/>
            <person name="Aluri S."/>
            <person name="Balachadran M.T."/>
            <person name="Sivarajan S.R."/>
            <person name="Poveda L."/>
            <person name="Shimizu-Inatsugi R."/>
            <person name="Schlapbach R."/>
            <person name="Sreeman S.M."/>
            <person name="Shimizu K.K."/>
        </authorList>
    </citation>
    <scope>NUCLEOTIDE SEQUENCE</scope>
</reference>
<dbReference type="Gene3D" id="3.40.50.970">
    <property type="match status" value="1"/>
</dbReference>
<evidence type="ECO:0000313" key="6">
    <source>
        <dbReference type="Proteomes" id="UP001054889"/>
    </source>
</evidence>
<evidence type="ECO:0000256" key="1">
    <source>
        <dbReference type="ARBA" id="ARBA00001964"/>
    </source>
</evidence>
<dbReference type="InterPro" id="IPR050642">
    <property type="entry name" value="PDH_E1_Alpha_Subunit"/>
</dbReference>
<dbReference type="InterPro" id="IPR001017">
    <property type="entry name" value="DH_E1"/>
</dbReference>
<gene>
    <name evidence="5" type="primary">ga29602</name>
    <name evidence="5" type="ORF">PR202_ga29602</name>
</gene>
<dbReference type="PANTHER" id="PTHR11516">
    <property type="entry name" value="PYRUVATE DEHYDROGENASE E1 COMPONENT, ALPHA SUBUNIT BACTERIAL AND ORGANELLAR"/>
    <property type="match status" value="1"/>
</dbReference>
<comment type="cofactor">
    <cofactor evidence="1">
        <name>thiamine diphosphate</name>
        <dbReference type="ChEBI" id="CHEBI:58937"/>
    </cofactor>
</comment>
<accession>A0AAV5DMG5</accession>
<keyword evidence="6" id="KW-1185">Reference proteome</keyword>
<dbReference type="Pfam" id="PF00676">
    <property type="entry name" value="E1_dh"/>
    <property type="match status" value="1"/>
</dbReference>
<evidence type="ECO:0000256" key="2">
    <source>
        <dbReference type="ARBA" id="ARBA00023002"/>
    </source>
</evidence>
<evidence type="ECO:0000259" key="4">
    <source>
        <dbReference type="Pfam" id="PF00676"/>
    </source>
</evidence>
<protein>
    <recommendedName>
        <fullName evidence="4">Dehydrogenase E1 component domain-containing protein</fullName>
    </recommendedName>
</protein>
<proteinExistence type="predicted"/>
<dbReference type="InterPro" id="IPR029061">
    <property type="entry name" value="THDP-binding"/>
</dbReference>
<dbReference type="SUPFAM" id="SSF52518">
    <property type="entry name" value="Thiamin diphosphate-binding fold (THDP-binding)"/>
    <property type="match status" value="1"/>
</dbReference>
<dbReference type="AlphaFoldDB" id="A0AAV5DMG5"/>
<evidence type="ECO:0000313" key="5">
    <source>
        <dbReference type="EMBL" id="GJN11411.1"/>
    </source>
</evidence>